<dbReference type="Proteomes" id="UP001242480">
    <property type="component" value="Unassembled WGS sequence"/>
</dbReference>
<keyword evidence="2" id="KW-1185">Reference proteome</keyword>
<evidence type="ECO:0008006" key="3">
    <source>
        <dbReference type="Google" id="ProtNLM"/>
    </source>
</evidence>
<sequence>MPIIITLITGLLGWGLYWFFRLDGLDWLRAHFDAKRRDKRLRLSQEARERAAANTLVDARDAALALMIKFGSIGGSLLPAAETVIDEAARDVFGYGPNFAEKRVFAGFVARNTPSFGVLFREVAPLLDKALAPEERAQLVTLLERVAAAAGGVTPEREAAVEEVRTRLMPARRP</sequence>
<dbReference type="EMBL" id="JAUSVX010000002">
    <property type="protein sequence ID" value="MDQ0468413.1"/>
    <property type="molecule type" value="Genomic_DNA"/>
</dbReference>
<evidence type="ECO:0000313" key="2">
    <source>
        <dbReference type="Proteomes" id="UP001242480"/>
    </source>
</evidence>
<evidence type="ECO:0000313" key="1">
    <source>
        <dbReference type="EMBL" id="MDQ0468413.1"/>
    </source>
</evidence>
<comment type="caution">
    <text evidence="1">The sequence shown here is derived from an EMBL/GenBank/DDBJ whole genome shotgun (WGS) entry which is preliminary data.</text>
</comment>
<name>A0ABU0J2C6_9HYPH</name>
<dbReference type="RefSeq" id="WP_307269607.1">
    <property type="nucleotide sequence ID" value="NZ_JAUSVX010000002.1"/>
</dbReference>
<gene>
    <name evidence="1" type="ORF">QO011_001413</name>
</gene>
<organism evidence="1 2">
    <name type="scientific">Labrys wisconsinensis</name>
    <dbReference type="NCBI Taxonomy" id="425677"/>
    <lineage>
        <taxon>Bacteria</taxon>
        <taxon>Pseudomonadati</taxon>
        <taxon>Pseudomonadota</taxon>
        <taxon>Alphaproteobacteria</taxon>
        <taxon>Hyphomicrobiales</taxon>
        <taxon>Xanthobacteraceae</taxon>
        <taxon>Labrys</taxon>
    </lineage>
</organism>
<accession>A0ABU0J2C6</accession>
<protein>
    <recommendedName>
        <fullName evidence="3">Co-chaperone DjlA N-terminal domain-containing protein</fullName>
    </recommendedName>
</protein>
<proteinExistence type="predicted"/>
<reference evidence="1 2" key="1">
    <citation type="submission" date="2023-07" db="EMBL/GenBank/DDBJ databases">
        <title>Genomic Encyclopedia of Type Strains, Phase IV (KMG-IV): sequencing the most valuable type-strain genomes for metagenomic binning, comparative biology and taxonomic classification.</title>
        <authorList>
            <person name="Goeker M."/>
        </authorList>
    </citation>
    <scope>NUCLEOTIDE SEQUENCE [LARGE SCALE GENOMIC DNA]</scope>
    <source>
        <strain evidence="1 2">DSM 19619</strain>
    </source>
</reference>